<evidence type="ECO:0000256" key="2">
    <source>
        <dbReference type="ARBA" id="ARBA00022556"/>
    </source>
</evidence>
<organism evidence="9">
    <name type="scientific">Aerophobetes bacterium</name>
    <dbReference type="NCBI Taxonomy" id="2030807"/>
    <lineage>
        <taxon>Bacteria</taxon>
        <taxon>Candidatus Aerophobota</taxon>
    </lineage>
</organism>
<evidence type="ECO:0000256" key="5">
    <source>
        <dbReference type="ARBA" id="ARBA00023098"/>
    </source>
</evidence>
<gene>
    <name evidence="7 9" type="primary">lpxD</name>
    <name evidence="9" type="ORF">ENG47_05610</name>
</gene>
<dbReference type="NCBIfam" id="TIGR01853">
    <property type="entry name" value="lipid_A_lpxD"/>
    <property type="match status" value="1"/>
</dbReference>
<dbReference type="InterPro" id="IPR020573">
    <property type="entry name" value="UDP_GlcNAc_AcTrfase_non-rep"/>
</dbReference>
<comment type="pathway">
    <text evidence="7">Bacterial outer membrane biogenesis; LPS lipid A biosynthesis.</text>
</comment>
<keyword evidence="2 7" id="KW-0441">Lipid A biosynthesis</keyword>
<keyword evidence="5 7" id="KW-0443">Lipid metabolism</keyword>
<reference evidence="9" key="1">
    <citation type="journal article" date="2020" name="mSystems">
        <title>Genome- and Community-Level Interaction Insights into Carbon Utilization and Element Cycling Functions of Hydrothermarchaeota in Hydrothermal Sediment.</title>
        <authorList>
            <person name="Zhou Z."/>
            <person name="Liu Y."/>
            <person name="Xu W."/>
            <person name="Pan J."/>
            <person name="Luo Z.H."/>
            <person name="Li M."/>
        </authorList>
    </citation>
    <scope>NUCLEOTIDE SEQUENCE [LARGE SCALE GENOMIC DNA]</scope>
    <source>
        <strain evidence="9">HyVt-219</strain>
    </source>
</reference>
<protein>
    <recommendedName>
        <fullName evidence="7">UDP-3-O-acylglucosamine N-acyltransferase</fullName>
        <ecNumber evidence="7">2.3.1.191</ecNumber>
    </recommendedName>
</protein>
<dbReference type="GO" id="GO:0016020">
    <property type="term" value="C:membrane"/>
    <property type="evidence" value="ECO:0007669"/>
    <property type="project" value="GOC"/>
</dbReference>
<dbReference type="GO" id="GO:0016410">
    <property type="term" value="F:N-acyltransferase activity"/>
    <property type="evidence" value="ECO:0007669"/>
    <property type="project" value="InterPro"/>
</dbReference>
<dbReference type="InterPro" id="IPR001451">
    <property type="entry name" value="Hexapep"/>
</dbReference>
<dbReference type="PANTHER" id="PTHR43378">
    <property type="entry name" value="UDP-3-O-ACYLGLUCOSAMINE N-ACYLTRANSFERASE"/>
    <property type="match status" value="1"/>
</dbReference>
<accession>A0A7V0N026</accession>
<dbReference type="NCBIfam" id="NF002060">
    <property type="entry name" value="PRK00892.1"/>
    <property type="match status" value="1"/>
</dbReference>
<dbReference type="EMBL" id="DRBC01000339">
    <property type="protein sequence ID" value="HDN85209.1"/>
    <property type="molecule type" value="Genomic_DNA"/>
</dbReference>
<dbReference type="Proteomes" id="UP000885660">
    <property type="component" value="Unassembled WGS sequence"/>
</dbReference>
<dbReference type="HAMAP" id="MF_00523">
    <property type="entry name" value="LpxD"/>
    <property type="match status" value="1"/>
</dbReference>
<comment type="subunit">
    <text evidence="7">Homotrimer.</text>
</comment>
<keyword evidence="3 7" id="KW-0808">Transferase</keyword>
<feature type="active site" description="Proton acceptor" evidence="7">
    <location>
        <position position="238"/>
    </location>
</feature>
<dbReference type="SUPFAM" id="SSF51161">
    <property type="entry name" value="Trimeric LpxA-like enzymes"/>
    <property type="match status" value="1"/>
</dbReference>
<dbReference type="Pfam" id="PF00132">
    <property type="entry name" value="Hexapep"/>
    <property type="match status" value="3"/>
</dbReference>
<dbReference type="Gene3D" id="3.40.1390.10">
    <property type="entry name" value="MurE/MurF, N-terminal domain"/>
    <property type="match status" value="1"/>
</dbReference>
<dbReference type="InterPro" id="IPR018357">
    <property type="entry name" value="Hexapep_transf_CS"/>
</dbReference>
<dbReference type="EC" id="2.3.1.191" evidence="7"/>
<dbReference type="AlphaFoldDB" id="A0A7V0N026"/>
<dbReference type="GO" id="GO:0009245">
    <property type="term" value="P:lipid A biosynthetic process"/>
    <property type="evidence" value="ECO:0007669"/>
    <property type="project" value="UniProtKB-UniRule"/>
</dbReference>
<proteinExistence type="inferred from homology"/>
<comment type="caution">
    <text evidence="9">The sequence shown here is derived from an EMBL/GenBank/DDBJ whole genome shotgun (WGS) entry which is preliminary data.</text>
</comment>
<evidence type="ECO:0000256" key="6">
    <source>
        <dbReference type="ARBA" id="ARBA00023315"/>
    </source>
</evidence>
<sequence length="338" mass="36016">MSKTLGELARLVNGEIIGDEGLVIRGVASVEEAKEGDITFAVSEKFLRMAESSKASAVVVPSGIDNFCKPVIKVENPRLAFAKILEIYAPAKPESSGIHKTAVISDRVKIGKGVTIGPYSIIEEGSIIEDNVYLSGFVYLGREVFIGEGTFIHPRVTILDRISIGKKVIIHSGTVIGSDGFGFVRKMNGSYYKIPQIGRVVIEDNVEIGANVTIDRATTGETRIGQGTKIDNLVHIAHNVSIGSNVAIVALVGISGSCKIGSGVILAGQAGVTDHVCIGDNTVVAAKSGVTKDIPSDTFVSGFPARNHIKQKKVKAMVNRLPELVKRVQRIEKMLGDK</sequence>
<evidence type="ECO:0000256" key="7">
    <source>
        <dbReference type="HAMAP-Rule" id="MF_00523"/>
    </source>
</evidence>
<dbReference type="PROSITE" id="PS00101">
    <property type="entry name" value="HEXAPEP_TRANSFERASES"/>
    <property type="match status" value="1"/>
</dbReference>
<dbReference type="Gene3D" id="2.160.10.10">
    <property type="entry name" value="Hexapeptide repeat proteins"/>
    <property type="match status" value="1"/>
</dbReference>
<keyword evidence="4 7" id="KW-0677">Repeat</keyword>
<keyword evidence="1 7" id="KW-0444">Lipid biosynthesis</keyword>
<feature type="domain" description="UDP-3-O-[3-hydroxymyristoyl] glucosamine N-acyltransferase non-repeat region" evidence="8">
    <location>
        <begin position="23"/>
        <end position="86"/>
    </location>
</feature>
<comment type="function">
    <text evidence="7">Catalyzes the N-acylation of UDP-3-O-acylglucosamine using 3-hydroxyacyl-ACP as the acyl donor. Is involved in the biosynthesis of lipid A, a phosphorylated glycolipid that anchors the lipopolysaccharide to the outer membrane of the cell.</text>
</comment>
<evidence type="ECO:0000256" key="1">
    <source>
        <dbReference type="ARBA" id="ARBA00022516"/>
    </source>
</evidence>
<dbReference type="GO" id="GO:0103118">
    <property type="term" value="F:UDP-3-O-[(3R)-3-hydroxyacyl]-glucosamine N-acyltransferase activity"/>
    <property type="evidence" value="ECO:0007669"/>
    <property type="project" value="UniProtKB-EC"/>
</dbReference>
<dbReference type="InterPro" id="IPR011004">
    <property type="entry name" value="Trimer_LpxA-like_sf"/>
</dbReference>
<dbReference type="CDD" id="cd03352">
    <property type="entry name" value="LbH_LpxD"/>
    <property type="match status" value="1"/>
</dbReference>
<evidence type="ECO:0000313" key="9">
    <source>
        <dbReference type="EMBL" id="HDN85209.1"/>
    </source>
</evidence>
<evidence type="ECO:0000256" key="4">
    <source>
        <dbReference type="ARBA" id="ARBA00022737"/>
    </source>
</evidence>
<dbReference type="UniPathway" id="UPA00973"/>
<comment type="catalytic activity">
    <reaction evidence="7">
        <text>a UDP-3-O-[(3R)-3-hydroxyacyl]-alpha-D-glucosamine + a (3R)-hydroxyacyl-[ACP] = a UDP-2-N,3-O-bis[(3R)-3-hydroxyacyl]-alpha-D-glucosamine + holo-[ACP] + H(+)</text>
        <dbReference type="Rhea" id="RHEA:53836"/>
        <dbReference type="Rhea" id="RHEA-COMP:9685"/>
        <dbReference type="Rhea" id="RHEA-COMP:9945"/>
        <dbReference type="ChEBI" id="CHEBI:15378"/>
        <dbReference type="ChEBI" id="CHEBI:64479"/>
        <dbReference type="ChEBI" id="CHEBI:78827"/>
        <dbReference type="ChEBI" id="CHEBI:137740"/>
        <dbReference type="ChEBI" id="CHEBI:137748"/>
        <dbReference type="EC" id="2.3.1.191"/>
    </reaction>
</comment>
<evidence type="ECO:0000259" key="8">
    <source>
        <dbReference type="Pfam" id="PF04613"/>
    </source>
</evidence>
<comment type="similarity">
    <text evidence="7">Belongs to the transferase hexapeptide repeat family. LpxD subfamily.</text>
</comment>
<dbReference type="InterPro" id="IPR007691">
    <property type="entry name" value="LpxD"/>
</dbReference>
<dbReference type="Pfam" id="PF04613">
    <property type="entry name" value="LpxD"/>
    <property type="match status" value="1"/>
</dbReference>
<dbReference type="PANTHER" id="PTHR43378:SF2">
    <property type="entry name" value="UDP-3-O-ACYLGLUCOSAMINE N-ACYLTRANSFERASE 1, MITOCHONDRIAL-RELATED"/>
    <property type="match status" value="1"/>
</dbReference>
<name>A0A7V0N026_UNCAE</name>
<keyword evidence="6 7" id="KW-0012">Acyltransferase</keyword>
<evidence type="ECO:0000256" key="3">
    <source>
        <dbReference type="ARBA" id="ARBA00022679"/>
    </source>
</evidence>